<dbReference type="EMBL" id="JXRA01000146">
    <property type="protein sequence ID" value="KIO74721.1"/>
    <property type="molecule type" value="Genomic_DNA"/>
</dbReference>
<dbReference type="STRING" id="1503925.TH53_24790"/>
<dbReference type="AlphaFoldDB" id="A0A0D0GJZ6"/>
<evidence type="ECO:0000259" key="3">
    <source>
        <dbReference type="PROSITE" id="PS50977"/>
    </source>
</evidence>
<dbReference type="GO" id="GO:0003677">
    <property type="term" value="F:DNA binding"/>
    <property type="evidence" value="ECO:0007669"/>
    <property type="project" value="UniProtKB-UniRule"/>
</dbReference>
<dbReference type="InterPro" id="IPR001647">
    <property type="entry name" value="HTH_TetR"/>
</dbReference>
<evidence type="ECO:0000313" key="4">
    <source>
        <dbReference type="EMBL" id="KIO74721.1"/>
    </source>
</evidence>
<dbReference type="InterPro" id="IPR009057">
    <property type="entry name" value="Homeodomain-like_sf"/>
</dbReference>
<gene>
    <name evidence="4" type="ORF">TH53_24790</name>
</gene>
<dbReference type="Proteomes" id="UP000032049">
    <property type="component" value="Unassembled WGS sequence"/>
</dbReference>
<proteinExistence type="predicted"/>
<dbReference type="RefSeq" id="WP_041886918.1">
    <property type="nucleotide sequence ID" value="NZ_CP157278.1"/>
</dbReference>
<keyword evidence="5" id="KW-1185">Reference proteome</keyword>
<feature type="DNA-binding region" description="H-T-H motif" evidence="2">
    <location>
        <begin position="23"/>
        <end position="42"/>
    </location>
</feature>
<name>A0A0D0GJZ6_9SPHI</name>
<evidence type="ECO:0000256" key="2">
    <source>
        <dbReference type="PROSITE-ProRule" id="PRU00335"/>
    </source>
</evidence>
<dbReference type="Pfam" id="PF00440">
    <property type="entry name" value="TetR_N"/>
    <property type="match status" value="1"/>
</dbReference>
<keyword evidence="1 2" id="KW-0238">DNA-binding</keyword>
<dbReference type="Gene3D" id="1.10.357.10">
    <property type="entry name" value="Tetracycline Repressor, domain 2"/>
    <property type="match status" value="1"/>
</dbReference>
<protein>
    <recommendedName>
        <fullName evidence="3">HTH tetR-type domain-containing protein</fullName>
    </recommendedName>
</protein>
<comment type="caution">
    <text evidence="4">The sequence shown here is derived from an EMBL/GenBank/DDBJ whole genome shotgun (WGS) entry which is preliminary data.</text>
</comment>
<dbReference type="SUPFAM" id="SSF46689">
    <property type="entry name" value="Homeodomain-like"/>
    <property type="match status" value="1"/>
</dbReference>
<reference evidence="4 5" key="1">
    <citation type="submission" date="2015-01" db="EMBL/GenBank/DDBJ databases">
        <title>Draft genome sequence of Pedobacter sp. NL19 isolated from sludge of an effluent treatment pond in an abandoned uranium mine.</title>
        <authorList>
            <person name="Santos T."/>
            <person name="Caetano T."/>
            <person name="Covas C."/>
            <person name="Cruz A."/>
            <person name="Mendo S."/>
        </authorList>
    </citation>
    <scope>NUCLEOTIDE SEQUENCE [LARGE SCALE GENOMIC DNA]</scope>
    <source>
        <strain evidence="4 5">NL19</strain>
    </source>
</reference>
<evidence type="ECO:0000313" key="5">
    <source>
        <dbReference type="Proteomes" id="UP000032049"/>
    </source>
</evidence>
<dbReference type="PROSITE" id="PS50977">
    <property type="entry name" value="HTH_TETR_2"/>
    <property type="match status" value="1"/>
</dbReference>
<accession>A0A0D0GJZ6</accession>
<evidence type="ECO:0000256" key="1">
    <source>
        <dbReference type="ARBA" id="ARBA00023125"/>
    </source>
</evidence>
<organism evidence="4 5">
    <name type="scientific">Pedobacter lusitanus</name>
    <dbReference type="NCBI Taxonomy" id="1503925"/>
    <lineage>
        <taxon>Bacteria</taxon>
        <taxon>Pseudomonadati</taxon>
        <taxon>Bacteroidota</taxon>
        <taxon>Sphingobacteriia</taxon>
        <taxon>Sphingobacteriales</taxon>
        <taxon>Sphingobacteriaceae</taxon>
        <taxon>Pedobacter</taxon>
    </lineage>
</organism>
<sequence>MKNTKQKIIDTAIEIFNDDYSSTLEKVAERSEVTRRTLHRYFTDRSDLLKACQLEMQENCGTSIAKAINSSEDPLMQLEQVLYAGIDCGSKYSFLQKLYQQQDDLSQKKDEGYDAYDDIFSQTMSIILELQQQKVISSNLTLPWISLFLNGIITTTILSSTTGSVARNDIKNFAWYSFSKGIGIDPGNN</sequence>
<feature type="domain" description="HTH tetR-type" evidence="3">
    <location>
        <begin position="2"/>
        <end position="60"/>
    </location>
</feature>